<accession>A0A2N9IDK6</accession>
<feature type="compositionally biased region" description="Basic and acidic residues" evidence="1">
    <location>
        <begin position="24"/>
        <end position="37"/>
    </location>
</feature>
<reference evidence="2" key="1">
    <citation type="submission" date="2018-02" db="EMBL/GenBank/DDBJ databases">
        <authorList>
            <person name="Cohen D.B."/>
            <person name="Kent A.D."/>
        </authorList>
    </citation>
    <scope>NUCLEOTIDE SEQUENCE</scope>
</reference>
<proteinExistence type="predicted"/>
<gene>
    <name evidence="2" type="ORF">FSB_LOCUS50032</name>
</gene>
<feature type="region of interest" description="Disordered" evidence="1">
    <location>
        <begin position="1"/>
        <end position="56"/>
    </location>
</feature>
<evidence type="ECO:0000256" key="1">
    <source>
        <dbReference type="SAM" id="MobiDB-lite"/>
    </source>
</evidence>
<feature type="compositionally biased region" description="Basic residues" evidence="1">
    <location>
        <begin position="43"/>
        <end position="54"/>
    </location>
</feature>
<organism evidence="2">
    <name type="scientific">Fagus sylvatica</name>
    <name type="common">Beechnut</name>
    <dbReference type="NCBI Taxonomy" id="28930"/>
    <lineage>
        <taxon>Eukaryota</taxon>
        <taxon>Viridiplantae</taxon>
        <taxon>Streptophyta</taxon>
        <taxon>Embryophyta</taxon>
        <taxon>Tracheophyta</taxon>
        <taxon>Spermatophyta</taxon>
        <taxon>Magnoliopsida</taxon>
        <taxon>eudicotyledons</taxon>
        <taxon>Gunneridae</taxon>
        <taxon>Pentapetalae</taxon>
        <taxon>rosids</taxon>
        <taxon>fabids</taxon>
        <taxon>Fagales</taxon>
        <taxon>Fagaceae</taxon>
        <taxon>Fagus</taxon>
    </lineage>
</organism>
<dbReference type="AlphaFoldDB" id="A0A2N9IDK6"/>
<dbReference type="EMBL" id="OIVN01005368">
    <property type="protein sequence ID" value="SPD22150.1"/>
    <property type="molecule type" value="Genomic_DNA"/>
</dbReference>
<name>A0A2N9IDK6_FAGSY</name>
<evidence type="ECO:0000313" key="2">
    <source>
        <dbReference type="EMBL" id="SPD22150.1"/>
    </source>
</evidence>
<sequence length="100" mass="11433">MQQRVPKGANATASQKRAQPALEAKAEDYQRTKREGVSWRPPCIKKHGKKKSKRYAVQSKWKLRASRLGPERLGFGEWARKDGAKGEPGWLGCWVQCRQK</sequence>
<protein>
    <submittedName>
        <fullName evidence="2">Uncharacterized protein</fullName>
    </submittedName>
</protein>